<dbReference type="EMBL" id="KQ085946">
    <property type="protein sequence ID" value="KLO14232.1"/>
    <property type="molecule type" value="Genomic_DNA"/>
</dbReference>
<evidence type="ECO:0000313" key="3">
    <source>
        <dbReference type="Proteomes" id="UP000053477"/>
    </source>
</evidence>
<dbReference type="Proteomes" id="UP000053477">
    <property type="component" value="Unassembled WGS sequence"/>
</dbReference>
<dbReference type="Gene3D" id="1.20.1280.50">
    <property type="match status" value="1"/>
</dbReference>
<proteinExistence type="predicted"/>
<dbReference type="InParanoid" id="A0A0H2RRK0"/>
<protein>
    <recommendedName>
        <fullName evidence="1">F-box domain-containing protein</fullName>
    </recommendedName>
</protein>
<feature type="domain" description="F-box" evidence="1">
    <location>
        <begin position="10"/>
        <end position="47"/>
    </location>
</feature>
<gene>
    <name evidence="2" type="ORF">SCHPADRAFT_927960</name>
</gene>
<reference evidence="2 3" key="1">
    <citation type="submission" date="2015-04" db="EMBL/GenBank/DDBJ databases">
        <title>Complete genome sequence of Schizopora paradoxa KUC8140, a cosmopolitan wood degrader in East Asia.</title>
        <authorList>
            <consortium name="DOE Joint Genome Institute"/>
            <person name="Min B."/>
            <person name="Park H."/>
            <person name="Jang Y."/>
            <person name="Kim J.-J."/>
            <person name="Kim K.H."/>
            <person name="Pangilinan J."/>
            <person name="Lipzen A."/>
            <person name="Riley R."/>
            <person name="Grigoriev I.V."/>
            <person name="Spatafora J.W."/>
            <person name="Choi I.-G."/>
        </authorList>
    </citation>
    <scope>NUCLEOTIDE SEQUENCE [LARGE SCALE GENOMIC DNA]</scope>
    <source>
        <strain evidence="2 3">KUC8140</strain>
    </source>
</reference>
<dbReference type="STRING" id="27342.A0A0H2RRK0"/>
<dbReference type="PANTHER" id="PTHR38926:SF5">
    <property type="entry name" value="F-BOX AND LEUCINE-RICH REPEAT PROTEIN 6"/>
    <property type="match status" value="1"/>
</dbReference>
<dbReference type="SUPFAM" id="SSF81383">
    <property type="entry name" value="F-box domain"/>
    <property type="match status" value="1"/>
</dbReference>
<dbReference type="InterPro" id="IPR032675">
    <property type="entry name" value="LRR_dom_sf"/>
</dbReference>
<evidence type="ECO:0000313" key="2">
    <source>
        <dbReference type="EMBL" id="KLO14232.1"/>
    </source>
</evidence>
<dbReference type="Pfam" id="PF12937">
    <property type="entry name" value="F-box-like"/>
    <property type="match status" value="1"/>
</dbReference>
<keyword evidence="3" id="KW-1185">Reference proteome</keyword>
<name>A0A0H2RRK0_9AGAM</name>
<dbReference type="SUPFAM" id="SSF52047">
    <property type="entry name" value="RNI-like"/>
    <property type="match status" value="1"/>
</dbReference>
<dbReference type="InterPro" id="IPR036047">
    <property type="entry name" value="F-box-like_dom_sf"/>
</dbReference>
<dbReference type="PANTHER" id="PTHR38926">
    <property type="entry name" value="F-BOX DOMAIN CONTAINING PROTEIN, EXPRESSED"/>
    <property type="match status" value="1"/>
</dbReference>
<dbReference type="Gene3D" id="3.80.10.10">
    <property type="entry name" value="Ribonuclease Inhibitor"/>
    <property type="match status" value="1"/>
</dbReference>
<sequence>MRSDWRGMAPEILDTIFSFSEEKDAARSARVCKSWMEIAFDHAWFDMDEDGFIWLCEVLAPLRDLREVEISGKIKTEVEFSRPITHSDWDRFFYYARRVKSLYVYSSFDEVDEDTCRILSKSSLAEILLTKPDYQPLLPRLRELQVVGVLENEVFPWLQLSIHLLQVSLKTIMVVFPLGSPHASARFVEEISRRARNVEKLDFLVRGTTLDAVELDALPRLFPTMQKLTRVSFSSRLFSPALLSSLQGCANLETIDVSSDSLYLNGVTLPFGRLPESLMPDAFPSLTSLKLICSLEEWNRMMSCGECIAPNLCHLQIDVVSLNDASTFRTSLGLIGKSFPSLQSLGFIRRSDASVVRGLGGDSSNAFLNAKDLSPLAYMKKLNSFKLCYIEPVTMRNEDLAALLGNLSCLEVFELHPSPVHLHPTELNLNLIPMLRQTCPRLHRAILYLDATDIQSASSPSLDYSGNLSCIGFKTSPVRKADVHKIMVFLSQVLPENCKMEHERYLETRFVGVIDASQWKRMEEYRLVWENMAELLPLVMEVRRVSAMRANCTTKGSTMNT</sequence>
<evidence type="ECO:0000259" key="1">
    <source>
        <dbReference type="Pfam" id="PF12937"/>
    </source>
</evidence>
<dbReference type="OrthoDB" id="2447803at2759"/>
<dbReference type="AlphaFoldDB" id="A0A0H2RRK0"/>
<dbReference type="InterPro" id="IPR001810">
    <property type="entry name" value="F-box_dom"/>
</dbReference>
<accession>A0A0H2RRK0</accession>
<organism evidence="2 3">
    <name type="scientific">Schizopora paradoxa</name>
    <dbReference type="NCBI Taxonomy" id="27342"/>
    <lineage>
        <taxon>Eukaryota</taxon>
        <taxon>Fungi</taxon>
        <taxon>Dikarya</taxon>
        <taxon>Basidiomycota</taxon>
        <taxon>Agaricomycotina</taxon>
        <taxon>Agaricomycetes</taxon>
        <taxon>Hymenochaetales</taxon>
        <taxon>Schizoporaceae</taxon>
        <taxon>Schizopora</taxon>
    </lineage>
</organism>